<evidence type="ECO:0000313" key="3">
    <source>
        <dbReference type="Proteomes" id="UP001221413"/>
    </source>
</evidence>
<organism evidence="2 3">
    <name type="scientific">Drechslerella dactyloides</name>
    <name type="common">Nematode-trapping fungus</name>
    <name type="synonym">Arthrobotrys dactyloides</name>
    <dbReference type="NCBI Taxonomy" id="74499"/>
    <lineage>
        <taxon>Eukaryota</taxon>
        <taxon>Fungi</taxon>
        <taxon>Dikarya</taxon>
        <taxon>Ascomycota</taxon>
        <taxon>Pezizomycotina</taxon>
        <taxon>Orbiliomycetes</taxon>
        <taxon>Orbiliales</taxon>
        <taxon>Orbiliaceae</taxon>
        <taxon>Drechslerella</taxon>
    </lineage>
</organism>
<protein>
    <recommendedName>
        <fullName evidence="4">Protein kinase domain-containing protein</fullName>
    </recommendedName>
</protein>
<feature type="compositionally biased region" description="Basic and acidic residues" evidence="1">
    <location>
        <begin position="525"/>
        <end position="539"/>
    </location>
</feature>
<gene>
    <name evidence="2" type="ORF">Dda_7803</name>
</gene>
<evidence type="ECO:0000313" key="2">
    <source>
        <dbReference type="EMBL" id="KAJ6256920.1"/>
    </source>
</evidence>
<keyword evidence="3" id="KW-1185">Reference proteome</keyword>
<reference evidence="2" key="1">
    <citation type="submission" date="2023-01" db="EMBL/GenBank/DDBJ databases">
        <title>The chitinases involved in constricting ring structure development in the nematode-trapping fungus Drechslerella dactyloides.</title>
        <authorList>
            <person name="Wang R."/>
            <person name="Zhang L."/>
            <person name="Tang P."/>
            <person name="Li S."/>
            <person name="Liang L."/>
        </authorList>
    </citation>
    <scope>NUCLEOTIDE SEQUENCE</scope>
    <source>
        <strain evidence="2">YMF1.00031</strain>
    </source>
</reference>
<feature type="region of interest" description="Disordered" evidence="1">
    <location>
        <begin position="440"/>
        <end position="543"/>
    </location>
</feature>
<feature type="compositionally biased region" description="Polar residues" evidence="1">
    <location>
        <begin position="479"/>
        <end position="490"/>
    </location>
</feature>
<evidence type="ECO:0008006" key="4">
    <source>
        <dbReference type="Google" id="ProtNLM"/>
    </source>
</evidence>
<dbReference type="EMBL" id="JAQGDS010000011">
    <property type="protein sequence ID" value="KAJ6256920.1"/>
    <property type="molecule type" value="Genomic_DNA"/>
</dbReference>
<feature type="compositionally biased region" description="Low complexity" evidence="1">
    <location>
        <begin position="453"/>
        <end position="471"/>
    </location>
</feature>
<evidence type="ECO:0000256" key="1">
    <source>
        <dbReference type="SAM" id="MobiDB-lite"/>
    </source>
</evidence>
<proteinExistence type="predicted"/>
<comment type="caution">
    <text evidence="2">The sequence shown here is derived from an EMBL/GenBank/DDBJ whole genome shotgun (WGS) entry which is preliminary data.</text>
</comment>
<sequence length="704" mass="78876">MPPMATDQHRPLSFVRFARAYSRLNDDAFAKQLLELFGASTEAGRLAEPLLPDQELTVAQYVRQHLSYTVYLLSLVHEDSPNLGYIVIPVARHLMTDQYLRCNYGRLEQVPNFPKSLVSRLEQLDRETWFSQPLLGSHVVFDHQLSNGNEVPSPVSTVSSSTYAAADRIDIAKISTDEAPLSGQTHARLQIEPSSYLVPGSKFFRRLEILRLLARSLLTVEEGAESHIRQHFSLPAYSYTYKEKSYLLLCPEITADISPEESGHHVCNLAQFISSRPDWWVVLSKEEKRTRIFEWMTCLAATVHFFHSLKTSHGDIQTKRIFLVRNGKDVQIFLEGWHTSHLDPRVIEMSKKRPGLKSNKSFGYGMPEPAVGSESRPPSRSKTSTPEPSNADISRLHDIKCLGEVFAEMLLVLLGFTKDTLSRQRRERLEWTKEMKAREGNGSWNPVFYPKPSNTTASETSASSVASEMVEINMPRPGTGQSNSNGQTLSPPKGKAAESAKPPKTPNGKDGPSRPGSLFGSMFSKSKEAPKTPEPEPPKPAKTKMSYGIISKIASASLASSPPPPTWWLDELKLMYPPFQGGSDHIIWNKHSDLIGNHLLLLISAMSASEAANRPKAETVWKDLTRIMHVFFKGTTICCSAHDDHLKDARETLKENILDEIYQRGIQDEEEEAWDGIGWDGPERFGPKRIGRRGEGALAECLFD</sequence>
<dbReference type="Proteomes" id="UP001221413">
    <property type="component" value="Unassembled WGS sequence"/>
</dbReference>
<feature type="region of interest" description="Disordered" evidence="1">
    <location>
        <begin position="357"/>
        <end position="392"/>
    </location>
</feature>
<feature type="compositionally biased region" description="Low complexity" evidence="1">
    <location>
        <begin position="373"/>
        <end position="389"/>
    </location>
</feature>
<accession>A0AAD6ISQ0</accession>
<name>A0AAD6ISQ0_DREDA</name>
<dbReference type="AlphaFoldDB" id="A0AAD6ISQ0"/>